<protein>
    <submittedName>
        <fullName evidence="2">Zinc-ribbon domain-containing protein</fullName>
    </submittedName>
</protein>
<name>A0ABZ2M2E0_9BACT</name>
<feature type="domain" description="Treble clef zinc finger" evidence="1">
    <location>
        <begin position="7"/>
        <end position="63"/>
    </location>
</feature>
<keyword evidence="3" id="KW-1185">Reference proteome</keyword>
<dbReference type="RefSeq" id="WP_394825605.1">
    <property type="nucleotide sequence ID" value="NZ_CP089984.1"/>
</dbReference>
<feature type="domain" description="Treble clef zinc finger" evidence="1">
    <location>
        <begin position="238"/>
        <end position="292"/>
    </location>
</feature>
<proteinExistence type="predicted"/>
<reference evidence="2 3" key="1">
    <citation type="submission" date="2021-12" db="EMBL/GenBank/DDBJ databases">
        <title>Discovery of the Pendulisporaceae a myxobacterial family with distinct sporulation behavior and unique specialized metabolism.</title>
        <authorList>
            <person name="Garcia R."/>
            <person name="Popoff A."/>
            <person name="Bader C.D."/>
            <person name="Loehr J."/>
            <person name="Walesch S."/>
            <person name="Walt C."/>
            <person name="Boldt J."/>
            <person name="Bunk B."/>
            <person name="Haeckl F.J.F.P.J."/>
            <person name="Gunesch A.P."/>
            <person name="Birkelbach J."/>
            <person name="Nuebel U."/>
            <person name="Pietschmann T."/>
            <person name="Bach T."/>
            <person name="Mueller R."/>
        </authorList>
    </citation>
    <scope>NUCLEOTIDE SEQUENCE [LARGE SCALE GENOMIC DNA]</scope>
    <source>
        <strain evidence="2 3">MSr11954</strain>
    </source>
</reference>
<evidence type="ECO:0000259" key="1">
    <source>
        <dbReference type="Pfam" id="PF14311"/>
    </source>
</evidence>
<evidence type="ECO:0000313" key="2">
    <source>
        <dbReference type="EMBL" id="WXB15974.1"/>
    </source>
</evidence>
<accession>A0ABZ2M2E0</accession>
<gene>
    <name evidence="2" type="ORF">LZC94_01600</name>
</gene>
<dbReference type="PANTHER" id="PTHR37317:SF1">
    <property type="entry name" value="ZINC-RIBBON DOMAIN-CONTAINING PROTEIN-RELATED"/>
    <property type="match status" value="1"/>
</dbReference>
<dbReference type="Pfam" id="PF14311">
    <property type="entry name" value="DUF4379"/>
    <property type="match status" value="4"/>
</dbReference>
<dbReference type="EMBL" id="CP089984">
    <property type="protein sequence ID" value="WXB15974.1"/>
    <property type="molecule type" value="Genomic_DNA"/>
</dbReference>
<evidence type="ECO:0000313" key="3">
    <source>
        <dbReference type="Proteomes" id="UP001370348"/>
    </source>
</evidence>
<dbReference type="PANTHER" id="PTHR37317">
    <property type="entry name" value="BLR8090 PROTEIN"/>
    <property type="match status" value="1"/>
</dbReference>
<sequence>MSGYPKLVAEWDGPKNGHVVPLDVAFGSKRRFWWKCAKGPDHEWQASVGNRTRLGNQCPFCQHKKVSVTNSLATLAPNVAREWHPTKNGALTPHDITSAASRSVWWKCSGCQGSWKATVGNRTGRNSGCPPCSTRRRVAIQSRPRAKESLAHVAPHLVREWHTEKNAPMTPRDVSWGSRERVWWRCSRDPKHEWQIAISNRSRENLPSGCPHCWRQRQRTTIKPPPFEKSLAHRVPTLARQWHPERNGKLTPSDVSIGSGRRVWWRCAFNHVWSTPVRARAMAGNNCPDCRRERGKRLRAA</sequence>
<organism evidence="2 3">
    <name type="scientific">Pendulispora albinea</name>
    <dbReference type="NCBI Taxonomy" id="2741071"/>
    <lineage>
        <taxon>Bacteria</taxon>
        <taxon>Pseudomonadati</taxon>
        <taxon>Myxococcota</taxon>
        <taxon>Myxococcia</taxon>
        <taxon>Myxococcales</taxon>
        <taxon>Sorangiineae</taxon>
        <taxon>Pendulisporaceae</taxon>
        <taxon>Pendulispora</taxon>
    </lineage>
</organism>
<dbReference type="InterPro" id="IPR025487">
    <property type="entry name" value="DUF4379"/>
</dbReference>
<feature type="domain" description="Treble clef zinc finger" evidence="1">
    <location>
        <begin position="80"/>
        <end position="134"/>
    </location>
</feature>
<dbReference type="Proteomes" id="UP001370348">
    <property type="component" value="Chromosome"/>
</dbReference>
<feature type="domain" description="Treble clef zinc finger" evidence="1">
    <location>
        <begin position="157"/>
        <end position="215"/>
    </location>
</feature>